<evidence type="ECO:0000313" key="2">
    <source>
        <dbReference type="EMBL" id="MED6165284.1"/>
    </source>
</evidence>
<accession>A0ABU6UWQ4</accession>
<organism evidence="2 3">
    <name type="scientific">Stylosanthes scabra</name>
    <dbReference type="NCBI Taxonomy" id="79078"/>
    <lineage>
        <taxon>Eukaryota</taxon>
        <taxon>Viridiplantae</taxon>
        <taxon>Streptophyta</taxon>
        <taxon>Embryophyta</taxon>
        <taxon>Tracheophyta</taxon>
        <taxon>Spermatophyta</taxon>
        <taxon>Magnoliopsida</taxon>
        <taxon>eudicotyledons</taxon>
        <taxon>Gunneridae</taxon>
        <taxon>Pentapetalae</taxon>
        <taxon>rosids</taxon>
        <taxon>fabids</taxon>
        <taxon>Fabales</taxon>
        <taxon>Fabaceae</taxon>
        <taxon>Papilionoideae</taxon>
        <taxon>50 kb inversion clade</taxon>
        <taxon>dalbergioids sensu lato</taxon>
        <taxon>Dalbergieae</taxon>
        <taxon>Pterocarpus clade</taxon>
        <taxon>Stylosanthes</taxon>
    </lineage>
</organism>
<evidence type="ECO:0000256" key="1">
    <source>
        <dbReference type="SAM" id="MobiDB-lite"/>
    </source>
</evidence>
<dbReference type="Proteomes" id="UP001341840">
    <property type="component" value="Unassembled WGS sequence"/>
</dbReference>
<protein>
    <submittedName>
        <fullName evidence="2">Uncharacterized protein</fullName>
    </submittedName>
</protein>
<sequence length="109" mass="12004">MKITAQPPRFSPTPTPINHAQPPRFSLSLLPLSFCRRRPHRYVSLLPSLSPFRVADPSEGIIDNSTNQDVDAGENLPPSGNLPASNDMLNAAAPNPPSGLFFSRWWTLK</sequence>
<name>A0ABU6UWQ4_9FABA</name>
<dbReference type="EMBL" id="JASCZI010123306">
    <property type="protein sequence ID" value="MED6165284.1"/>
    <property type="molecule type" value="Genomic_DNA"/>
</dbReference>
<proteinExistence type="predicted"/>
<feature type="region of interest" description="Disordered" evidence="1">
    <location>
        <begin position="60"/>
        <end position="99"/>
    </location>
</feature>
<keyword evidence="3" id="KW-1185">Reference proteome</keyword>
<reference evidence="2 3" key="1">
    <citation type="journal article" date="2023" name="Plants (Basel)">
        <title>Bridging the Gap: Combining Genomics and Transcriptomics Approaches to Understand Stylosanthes scabra, an Orphan Legume from the Brazilian Caatinga.</title>
        <authorList>
            <person name="Ferreira-Neto J.R.C."/>
            <person name="da Silva M.D."/>
            <person name="Binneck E."/>
            <person name="de Melo N.F."/>
            <person name="da Silva R.H."/>
            <person name="de Melo A.L.T.M."/>
            <person name="Pandolfi V."/>
            <person name="Bustamante F.O."/>
            <person name="Brasileiro-Vidal A.C."/>
            <person name="Benko-Iseppon A.M."/>
        </authorList>
    </citation>
    <scope>NUCLEOTIDE SEQUENCE [LARGE SCALE GENOMIC DNA]</scope>
    <source>
        <tissue evidence="2">Leaves</tissue>
    </source>
</reference>
<evidence type="ECO:0000313" key="3">
    <source>
        <dbReference type="Proteomes" id="UP001341840"/>
    </source>
</evidence>
<comment type="caution">
    <text evidence="2">The sequence shown here is derived from an EMBL/GenBank/DDBJ whole genome shotgun (WGS) entry which is preliminary data.</text>
</comment>
<feature type="region of interest" description="Disordered" evidence="1">
    <location>
        <begin position="1"/>
        <end position="22"/>
    </location>
</feature>
<gene>
    <name evidence="2" type="ORF">PIB30_098124</name>
</gene>